<dbReference type="Gene3D" id="3.10.20.80">
    <property type="entry name" value="Translation initiation factor 3 (IF-3), N-terminal domain"/>
    <property type="match status" value="1"/>
</dbReference>
<dbReference type="GO" id="GO:0043022">
    <property type="term" value="F:ribosome binding"/>
    <property type="evidence" value="ECO:0007669"/>
    <property type="project" value="TreeGrafter"/>
</dbReference>
<dbReference type="PROSITE" id="PS00938">
    <property type="entry name" value="IF3"/>
    <property type="match status" value="1"/>
</dbReference>
<dbReference type="InterPro" id="IPR019814">
    <property type="entry name" value="Translation_initiation_fac_3_N"/>
</dbReference>
<comment type="subunit">
    <text evidence="5">Monomer.</text>
</comment>
<dbReference type="GO" id="GO:0003743">
    <property type="term" value="F:translation initiation factor activity"/>
    <property type="evidence" value="ECO:0007669"/>
    <property type="project" value="UniProtKB-UniRule"/>
</dbReference>
<dbReference type="EMBL" id="VBRW01000002">
    <property type="protein sequence ID" value="MCI8283166.1"/>
    <property type="molecule type" value="Genomic_DNA"/>
</dbReference>
<evidence type="ECO:0000256" key="5">
    <source>
        <dbReference type="RuleBase" id="RU000646"/>
    </source>
</evidence>
<dbReference type="InterPro" id="IPR036788">
    <property type="entry name" value="T_IF-3_C_sf"/>
</dbReference>
<dbReference type="GO" id="GO:0005829">
    <property type="term" value="C:cytosol"/>
    <property type="evidence" value="ECO:0007669"/>
    <property type="project" value="TreeGrafter"/>
</dbReference>
<comment type="function">
    <text evidence="5">IF-3 binds to the 30S ribosomal subunit and shifts the equilibrium between 70S ribosomes and their 50S and 30S subunits in favor of the free subunits, thus enhancing the availability of 30S subunits on which protein synthesis initiation begins.</text>
</comment>
<evidence type="ECO:0000313" key="10">
    <source>
        <dbReference type="Proteomes" id="UP000215452"/>
    </source>
</evidence>
<dbReference type="Pfam" id="PF00707">
    <property type="entry name" value="IF3_C"/>
    <property type="match status" value="1"/>
</dbReference>
<evidence type="ECO:0000259" key="7">
    <source>
        <dbReference type="Pfam" id="PF05198"/>
    </source>
</evidence>
<organism evidence="8 10">
    <name type="scientific">Mesomycoplasma hyopneumoniae</name>
    <name type="common">Mycoplasma hyopneumoniae</name>
    <dbReference type="NCBI Taxonomy" id="2099"/>
    <lineage>
        <taxon>Bacteria</taxon>
        <taxon>Bacillati</taxon>
        <taxon>Mycoplasmatota</taxon>
        <taxon>Mycoplasmoidales</taxon>
        <taxon>Metamycoplasmataceae</taxon>
        <taxon>Mesomycoplasma</taxon>
    </lineage>
</organism>
<dbReference type="OMA" id="TMFIAPK"/>
<dbReference type="PANTHER" id="PTHR10938">
    <property type="entry name" value="TRANSLATION INITIATION FACTOR IF-3"/>
    <property type="match status" value="1"/>
</dbReference>
<dbReference type="GO" id="GO:0032790">
    <property type="term" value="P:ribosome disassembly"/>
    <property type="evidence" value="ECO:0007669"/>
    <property type="project" value="TreeGrafter"/>
</dbReference>
<evidence type="ECO:0000256" key="1">
    <source>
        <dbReference type="ARBA" id="ARBA00005439"/>
    </source>
</evidence>
<comment type="subcellular location">
    <subcellularLocation>
        <location evidence="5">Cytoplasm</location>
    </subcellularLocation>
</comment>
<sequence>MNHRPPFQKKPLQDHQINENILFPNIFLVGTDNEKIGKMATKEAIELAKSKGLDLVLISIKEVKTKDNQIQKVPIAKILDYGKFRYDIKKKKKEEKEKQSFTNNREIRVSFNINFQDILVKSKKAREFILDGDRVKIALRFRGREITRVDQGRKTLDIFYDQLKYIAKKSKEISQNGNFLVMHLERDRKKLPKFTSAKQLKELLEYEKQKKEEEENV</sequence>
<dbReference type="InterPro" id="IPR019813">
    <property type="entry name" value="Translation_initiation_fac3_CS"/>
</dbReference>
<dbReference type="EMBL" id="CP022714">
    <property type="protein sequence ID" value="ASU14276.1"/>
    <property type="molecule type" value="Genomic_DNA"/>
</dbReference>
<proteinExistence type="inferred from homology"/>
<keyword evidence="2 5" id="KW-0396">Initiation factor</keyword>
<dbReference type="AlphaFoldDB" id="A0A223M9Z1"/>
<dbReference type="InterPro" id="IPR036787">
    <property type="entry name" value="T_IF-3_N_sf"/>
</dbReference>
<dbReference type="Proteomes" id="UP001203104">
    <property type="component" value="Unassembled WGS sequence"/>
</dbReference>
<evidence type="ECO:0000259" key="6">
    <source>
        <dbReference type="Pfam" id="PF00707"/>
    </source>
</evidence>
<gene>
    <name evidence="8" type="primary">infC</name>
    <name evidence="8" type="ORF">CIB43_00378</name>
    <name evidence="9" type="ORF">FEF30_01040</name>
</gene>
<evidence type="ECO:0000313" key="11">
    <source>
        <dbReference type="Proteomes" id="UP001203104"/>
    </source>
</evidence>
<reference evidence="8 10" key="1">
    <citation type="submission" date="2017-08" db="EMBL/GenBank/DDBJ databases">
        <title>The complete genome sequence of a Mycoplasma hyopneumoniae isolate in Korea.</title>
        <authorList>
            <person name="Han J."/>
            <person name="Lee N."/>
        </authorList>
    </citation>
    <scope>NUCLEOTIDE SEQUENCE [LARGE SCALE GENOMIC DNA]</scope>
    <source>
        <strain evidence="8 10">KM014</strain>
    </source>
</reference>
<dbReference type="SUPFAM" id="SSF55200">
    <property type="entry name" value="Translation initiation factor IF3, C-terminal domain"/>
    <property type="match status" value="1"/>
</dbReference>
<evidence type="ECO:0000256" key="3">
    <source>
        <dbReference type="ARBA" id="ARBA00022917"/>
    </source>
</evidence>
<dbReference type="NCBIfam" id="TIGR00168">
    <property type="entry name" value="infC"/>
    <property type="match status" value="1"/>
</dbReference>
<evidence type="ECO:0000256" key="4">
    <source>
        <dbReference type="NCBIfam" id="TIGR00168"/>
    </source>
</evidence>
<accession>A0A223M9Z1</accession>
<evidence type="ECO:0000313" key="8">
    <source>
        <dbReference type="EMBL" id="ASU14276.1"/>
    </source>
</evidence>
<feature type="domain" description="Translation initiation factor 3 C-terminal" evidence="6">
    <location>
        <begin position="103"/>
        <end position="185"/>
    </location>
</feature>
<reference evidence="9 11" key="2">
    <citation type="submission" date="2019-05" db="EMBL/GenBank/DDBJ databases">
        <title>Genome sequencing and assembly of Mycoplasma hyopneumoniae strains UFV01 and UFV02.</title>
        <authorList>
            <person name="De Souza L.F."/>
            <person name="Gonzaga N.F."/>
            <person name="Santos M.R."/>
            <person name="Deeney A.S."/>
            <person name="Vidigal P.M.P."/>
            <person name="Moreira M.A.S."/>
            <person name="Fietto J.R.L."/>
            <person name="Bressan G.C."/>
            <person name="Rycroft A.N."/>
            <person name="Silva Junior A."/>
        </authorList>
    </citation>
    <scope>NUCLEOTIDE SEQUENCE [LARGE SCALE GENOMIC DNA]</scope>
    <source>
        <strain evidence="9 11">UFV01</strain>
    </source>
</reference>
<dbReference type="Pfam" id="PF05198">
    <property type="entry name" value="IF3_N"/>
    <property type="match status" value="1"/>
</dbReference>
<dbReference type="PANTHER" id="PTHR10938:SF0">
    <property type="entry name" value="TRANSLATION INITIATION FACTOR IF-3, MITOCHONDRIAL"/>
    <property type="match status" value="1"/>
</dbReference>
<evidence type="ECO:0000313" key="9">
    <source>
        <dbReference type="EMBL" id="MCI8283166.1"/>
    </source>
</evidence>
<dbReference type="SUPFAM" id="SSF54364">
    <property type="entry name" value="Translation initiation factor IF3, N-terminal domain"/>
    <property type="match status" value="1"/>
</dbReference>
<keyword evidence="3 5" id="KW-0648">Protein biosynthesis</keyword>
<dbReference type="GO" id="GO:0016020">
    <property type="term" value="C:membrane"/>
    <property type="evidence" value="ECO:0007669"/>
    <property type="project" value="TreeGrafter"/>
</dbReference>
<dbReference type="InterPro" id="IPR001288">
    <property type="entry name" value="Translation_initiation_fac_3"/>
</dbReference>
<dbReference type="Proteomes" id="UP000215452">
    <property type="component" value="Chromosome"/>
</dbReference>
<comment type="similarity">
    <text evidence="1 5">Belongs to the IF-3 family.</text>
</comment>
<dbReference type="InterPro" id="IPR019815">
    <property type="entry name" value="Translation_initiation_fac_3_C"/>
</dbReference>
<name>A0A223M9Z1_MESHO</name>
<dbReference type="Gene3D" id="3.30.110.10">
    <property type="entry name" value="Translation initiation factor 3 (IF-3), C-terminal domain"/>
    <property type="match status" value="1"/>
</dbReference>
<evidence type="ECO:0000256" key="2">
    <source>
        <dbReference type="ARBA" id="ARBA00022540"/>
    </source>
</evidence>
<feature type="domain" description="Translation initiation factor 3 N-terminal" evidence="7">
    <location>
        <begin position="17"/>
        <end position="94"/>
    </location>
</feature>
<protein>
    <recommendedName>
        <fullName evidence="4 5">Translation initiation factor IF-3</fullName>
    </recommendedName>
</protein>